<comment type="caution">
    <text evidence="1">The sequence shown here is derived from an EMBL/GenBank/DDBJ whole genome shotgun (WGS) entry which is preliminary data.</text>
</comment>
<proteinExistence type="predicted"/>
<evidence type="ECO:0000313" key="1">
    <source>
        <dbReference type="EMBL" id="KAI9903888.1"/>
    </source>
</evidence>
<protein>
    <submittedName>
        <fullName evidence="1">Uncharacterized protein</fullName>
    </submittedName>
</protein>
<evidence type="ECO:0000313" key="2">
    <source>
        <dbReference type="Proteomes" id="UP001163324"/>
    </source>
</evidence>
<dbReference type="Proteomes" id="UP001163324">
    <property type="component" value="Chromosome 1"/>
</dbReference>
<sequence length="279" mass="30644">MISSSPIVLGEIPNEILEDILEFLPTTELLGLAIINKRFHCLIVRLIHRRLLKASPLSDNCLIFECYHPSAKISTPSLSCKYIGNKAAGDASALETKKTTLSGLRDMYSSFRLAINEDHVRRRRAGHDADIDDTASEDVYLDEDELFSQLCAVTYVAKRGPRPGLFVSHVNMSDGVIRVWRDWLARAAVDGPVSTSNSVGDKAVLWADASKNVGVRFKVTAAASENMPLISGPNDHPPVAYTLQYEELLVRTTKLLLAVERSAVLEISHSGKAVIISSM</sequence>
<keyword evidence="2" id="KW-1185">Reference proteome</keyword>
<reference evidence="1" key="1">
    <citation type="submission" date="2022-10" db="EMBL/GenBank/DDBJ databases">
        <title>Complete Genome of Trichothecium roseum strain YXFP-22015, a Plant Pathogen Isolated from Citrus.</title>
        <authorList>
            <person name="Wang Y."/>
            <person name="Zhu L."/>
        </authorList>
    </citation>
    <scope>NUCLEOTIDE SEQUENCE</scope>
    <source>
        <strain evidence="1">YXFP-22015</strain>
    </source>
</reference>
<name>A0ACC0VDP7_9HYPO</name>
<organism evidence="1 2">
    <name type="scientific">Trichothecium roseum</name>
    <dbReference type="NCBI Taxonomy" id="47278"/>
    <lineage>
        <taxon>Eukaryota</taxon>
        <taxon>Fungi</taxon>
        <taxon>Dikarya</taxon>
        <taxon>Ascomycota</taxon>
        <taxon>Pezizomycotina</taxon>
        <taxon>Sordariomycetes</taxon>
        <taxon>Hypocreomycetidae</taxon>
        <taxon>Hypocreales</taxon>
        <taxon>Hypocreales incertae sedis</taxon>
        <taxon>Trichothecium</taxon>
    </lineage>
</organism>
<accession>A0ACC0VDP7</accession>
<dbReference type="EMBL" id="CM047940">
    <property type="protein sequence ID" value="KAI9903888.1"/>
    <property type="molecule type" value="Genomic_DNA"/>
</dbReference>
<gene>
    <name evidence="1" type="ORF">N3K66_000417</name>
</gene>